<proteinExistence type="predicted"/>
<keyword evidence="1" id="KW-1133">Transmembrane helix</keyword>
<comment type="caution">
    <text evidence="2">The sequence shown here is derived from an EMBL/GenBank/DDBJ whole genome shotgun (WGS) entry which is preliminary data.</text>
</comment>
<sequence length="147" mass="16496">MNTTATTEYIVSTVTFDSYWENLVFQLSETCGAVLFYGFYLVLCSFAIRSLACRRNPRRTIFLAVCGVMFVFATTQIILRLASSAVLIQMTQKVVTEQKRLGLFQFDSLGVLSALSNAEHVIFTLNNLAADLVFVELFLMIYSDDTA</sequence>
<feature type="transmembrane region" description="Helical" evidence="1">
    <location>
        <begin position="23"/>
        <end position="48"/>
    </location>
</feature>
<keyword evidence="1" id="KW-0812">Transmembrane</keyword>
<organism evidence="2 3">
    <name type="scientific">Mycena pura</name>
    <dbReference type="NCBI Taxonomy" id="153505"/>
    <lineage>
        <taxon>Eukaryota</taxon>
        <taxon>Fungi</taxon>
        <taxon>Dikarya</taxon>
        <taxon>Basidiomycota</taxon>
        <taxon>Agaricomycotina</taxon>
        <taxon>Agaricomycetes</taxon>
        <taxon>Agaricomycetidae</taxon>
        <taxon>Agaricales</taxon>
        <taxon>Marasmiineae</taxon>
        <taxon>Mycenaceae</taxon>
        <taxon>Mycena</taxon>
    </lineage>
</organism>
<gene>
    <name evidence="2" type="ORF">GGX14DRAFT_434236</name>
</gene>
<keyword evidence="3" id="KW-1185">Reference proteome</keyword>
<dbReference type="AlphaFoldDB" id="A0AAD6YKI5"/>
<feature type="transmembrane region" description="Helical" evidence="1">
    <location>
        <begin position="121"/>
        <end position="142"/>
    </location>
</feature>
<reference evidence="2" key="1">
    <citation type="submission" date="2023-03" db="EMBL/GenBank/DDBJ databases">
        <title>Massive genome expansion in bonnet fungi (Mycena s.s.) driven by repeated elements and novel gene families across ecological guilds.</title>
        <authorList>
            <consortium name="Lawrence Berkeley National Laboratory"/>
            <person name="Harder C.B."/>
            <person name="Miyauchi S."/>
            <person name="Viragh M."/>
            <person name="Kuo A."/>
            <person name="Thoen E."/>
            <person name="Andreopoulos B."/>
            <person name="Lu D."/>
            <person name="Skrede I."/>
            <person name="Drula E."/>
            <person name="Henrissat B."/>
            <person name="Morin E."/>
            <person name="Kohler A."/>
            <person name="Barry K."/>
            <person name="LaButti K."/>
            <person name="Morin E."/>
            <person name="Salamov A."/>
            <person name="Lipzen A."/>
            <person name="Mereny Z."/>
            <person name="Hegedus B."/>
            <person name="Baldrian P."/>
            <person name="Stursova M."/>
            <person name="Weitz H."/>
            <person name="Taylor A."/>
            <person name="Grigoriev I.V."/>
            <person name="Nagy L.G."/>
            <person name="Martin F."/>
            <person name="Kauserud H."/>
        </authorList>
    </citation>
    <scope>NUCLEOTIDE SEQUENCE</scope>
    <source>
        <strain evidence="2">9144</strain>
    </source>
</reference>
<dbReference type="Proteomes" id="UP001219525">
    <property type="component" value="Unassembled WGS sequence"/>
</dbReference>
<evidence type="ECO:0000313" key="2">
    <source>
        <dbReference type="EMBL" id="KAJ7220347.1"/>
    </source>
</evidence>
<feature type="transmembrane region" description="Helical" evidence="1">
    <location>
        <begin position="60"/>
        <end position="79"/>
    </location>
</feature>
<evidence type="ECO:0000313" key="3">
    <source>
        <dbReference type="Proteomes" id="UP001219525"/>
    </source>
</evidence>
<evidence type="ECO:0000256" key="1">
    <source>
        <dbReference type="SAM" id="Phobius"/>
    </source>
</evidence>
<dbReference type="EMBL" id="JARJCW010000010">
    <property type="protein sequence ID" value="KAJ7220347.1"/>
    <property type="molecule type" value="Genomic_DNA"/>
</dbReference>
<name>A0AAD6YKI5_9AGAR</name>
<protein>
    <submittedName>
        <fullName evidence="2">Uncharacterized protein</fullName>
    </submittedName>
</protein>
<accession>A0AAD6YKI5</accession>
<keyword evidence="1" id="KW-0472">Membrane</keyword>